<feature type="region of interest" description="Disordered" evidence="1">
    <location>
        <begin position="31"/>
        <end position="59"/>
    </location>
</feature>
<protein>
    <submittedName>
        <fullName evidence="2">Uncharacterized protein</fullName>
    </submittedName>
</protein>
<feature type="compositionally biased region" description="Basic residues" evidence="1">
    <location>
        <begin position="32"/>
        <end position="43"/>
    </location>
</feature>
<reference evidence="2" key="1">
    <citation type="submission" date="2019-08" db="EMBL/GenBank/DDBJ databases">
        <authorList>
            <person name="Kucharzyk K."/>
            <person name="Murdoch R.W."/>
            <person name="Higgins S."/>
            <person name="Loffler F."/>
        </authorList>
    </citation>
    <scope>NUCLEOTIDE SEQUENCE</scope>
</reference>
<comment type="caution">
    <text evidence="2">The sequence shown here is derived from an EMBL/GenBank/DDBJ whole genome shotgun (WGS) entry which is preliminary data.</text>
</comment>
<feature type="region of interest" description="Disordered" evidence="1">
    <location>
        <begin position="116"/>
        <end position="140"/>
    </location>
</feature>
<accession>A0A645HN29</accession>
<gene>
    <name evidence="2" type="ORF">SDC9_187386</name>
</gene>
<proteinExistence type="predicted"/>
<name>A0A645HN29_9ZZZZ</name>
<organism evidence="2">
    <name type="scientific">bioreactor metagenome</name>
    <dbReference type="NCBI Taxonomy" id="1076179"/>
    <lineage>
        <taxon>unclassified sequences</taxon>
        <taxon>metagenomes</taxon>
        <taxon>ecological metagenomes</taxon>
    </lineage>
</organism>
<dbReference type="EMBL" id="VSSQ01095917">
    <property type="protein sequence ID" value="MPN39852.1"/>
    <property type="molecule type" value="Genomic_DNA"/>
</dbReference>
<evidence type="ECO:0000256" key="1">
    <source>
        <dbReference type="SAM" id="MobiDB-lite"/>
    </source>
</evidence>
<sequence>MFRHKRGEVYLEHIPLHHLHVAAAGQGLGQNRQKRPVQLHGHHPAGQPAQADRQRPDPRADFQHAAGLVAARGCRDPLRHPALNEKVLPQALGKPEAVAAQQGLDLPLVAKIHARPPSVYQTKKPLSEAAKGRPPKGGRP</sequence>
<dbReference type="AlphaFoldDB" id="A0A645HN29"/>
<evidence type="ECO:0000313" key="2">
    <source>
        <dbReference type="EMBL" id="MPN39852.1"/>
    </source>
</evidence>